<dbReference type="RefSeq" id="WP_265723510.1">
    <property type="nucleotide sequence ID" value="NZ_JAPIVK010000054.1"/>
</dbReference>
<protein>
    <recommendedName>
        <fullName evidence="3">SnoaL-like domain-containing protein</fullName>
    </recommendedName>
</protein>
<organism evidence="1 2">
    <name type="scientific">Microbulbifer halophilus</name>
    <dbReference type="NCBI Taxonomy" id="453963"/>
    <lineage>
        <taxon>Bacteria</taxon>
        <taxon>Pseudomonadati</taxon>
        <taxon>Pseudomonadota</taxon>
        <taxon>Gammaproteobacteria</taxon>
        <taxon>Cellvibrionales</taxon>
        <taxon>Microbulbiferaceae</taxon>
        <taxon>Microbulbifer</taxon>
    </lineage>
</organism>
<comment type="caution">
    <text evidence="1">The sequence shown here is derived from an EMBL/GenBank/DDBJ whole genome shotgun (WGS) entry which is preliminary data.</text>
</comment>
<evidence type="ECO:0008006" key="3">
    <source>
        <dbReference type="Google" id="ProtNLM"/>
    </source>
</evidence>
<gene>
    <name evidence="1" type="ORF">ACFSKX_05880</name>
</gene>
<name>A0ABW5EA67_9GAMM</name>
<evidence type="ECO:0000313" key="1">
    <source>
        <dbReference type="EMBL" id="MFD2309943.1"/>
    </source>
</evidence>
<evidence type="ECO:0000313" key="2">
    <source>
        <dbReference type="Proteomes" id="UP001597425"/>
    </source>
</evidence>
<dbReference type="EMBL" id="JBHUJD010000005">
    <property type="protein sequence ID" value="MFD2309943.1"/>
    <property type="molecule type" value="Genomic_DNA"/>
</dbReference>
<proteinExistence type="predicted"/>
<keyword evidence="2" id="KW-1185">Reference proteome</keyword>
<dbReference type="Proteomes" id="UP001597425">
    <property type="component" value="Unassembled WGS sequence"/>
</dbReference>
<accession>A0ABW5EA67</accession>
<reference evidence="2" key="1">
    <citation type="journal article" date="2019" name="Int. J. Syst. Evol. Microbiol.">
        <title>The Global Catalogue of Microorganisms (GCM) 10K type strain sequencing project: providing services to taxonomists for standard genome sequencing and annotation.</title>
        <authorList>
            <consortium name="The Broad Institute Genomics Platform"/>
            <consortium name="The Broad Institute Genome Sequencing Center for Infectious Disease"/>
            <person name="Wu L."/>
            <person name="Ma J."/>
        </authorList>
    </citation>
    <scope>NUCLEOTIDE SEQUENCE [LARGE SCALE GENOMIC DNA]</scope>
    <source>
        <strain evidence="2">KCTC 12848</strain>
    </source>
</reference>
<sequence>MHKGRLEDINRLFLDYRRQFEVGDAQQVADFYRFPLHYYREDGSKQAVSREYFVRQVDKLLNAYRRLQVNQIVGTVTDVIELNENSSLASLNWTLLYPQGEKSAELYSATTRYIVGDTQDSLKLDGLVLVDEAEKIRGAVRARRKANRDGKA</sequence>